<reference evidence="2 3" key="1">
    <citation type="journal article" date="2016" name="Nat. Commun.">
        <title>Thousands of microbial genomes shed light on interconnected biogeochemical processes in an aquifer system.</title>
        <authorList>
            <person name="Anantharaman K."/>
            <person name="Brown C.T."/>
            <person name="Hug L.A."/>
            <person name="Sharon I."/>
            <person name="Castelle C.J."/>
            <person name="Probst A.J."/>
            <person name="Thomas B.C."/>
            <person name="Singh A."/>
            <person name="Wilkins M.J."/>
            <person name="Karaoz U."/>
            <person name="Brodie E.L."/>
            <person name="Williams K.H."/>
            <person name="Hubbard S.S."/>
            <person name="Banfield J.F."/>
        </authorList>
    </citation>
    <scope>NUCLEOTIDE SEQUENCE [LARGE SCALE GENOMIC DNA]</scope>
</reference>
<protein>
    <submittedName>
        <fullName evidence="2">Uncharacterized protein</fullName>
    </submittedName>
</protein>
<sequence>MGQEDTLGGVPKPLEGGETPETKTTKEILVLWNDLLVEAKDDLKLRFSIIIQEANRDLKLALTKHERGIAGSREQGVSNETREEVKRMADINLQEEISRIKQNIREKISNLRLK</sequence>
<comment type="caution">
    <text evidence="2">The sequence shown here is derived from an EMBL/GenBank/DDBJ whole genome shotgun (WGS) entry which is preliminary data.</text>
</comment>
<proteinExistence type="predicted"/>
<organism evidence="2 3">
    <name type="scientific">Candidatus Nomurabacteria bacterium RIFCSPHIGHO2_02_FULL_42_19</name>
    <dbReference type="NCBI Taxonomy" id="1801756"/>
    <lineage>
        <taxon>Bacteria</taxon>
        <taxon>Candidatus Nomuraibacteriota</taxon>
    </lineage>
</organism>
<feature type="region of interest" description="Disordered" evidence="1">
    <location>
        <begin position="1"/>
        <end position="23"/>
    </location>
</feature>
<evidence type="ECO:0000313" key="2">
    <source>
        <dbReference type="EMBL" id="OGI75666.1"/>
    </source>
</evidence>
<dbReference type="EMBL" id="MFUG01000016">
    <property type="protein sequence ID" value="OGI75666.1"/>
    <property type="molecule type" value="Genomic_DNA"/>
</dbReference>
<dbReference type="Proteomes" id="UP000179275">
    <property type="component" value="Unassembled WGS sequence"/>
</dbReference>
<evidence type="ECO:0000256" key="1">
    <source>
        <dbReference type="SAM" id="MobiDB-lite"/>
    </source>
</evidence>
<evidence type="ECO:0000313" key="3">
    <source>
        <dbReference type="Proteomes" id="UP000179275"/>
    </source>
</evidence>
<dbReference type="AlphaFoldDB" id="A0A1F6W1K6"/>
<name>A0A1F6W1K6_9BACT</name>
<dbReference type="STRING" id="1801756.A3C67_02645"/>
<accession>A0A1F6W1K6</accession>
<gene>
    <name evidence="2" type="ORF">A3C67_02645</name>
</gene>